<gene>
    <name evidence="2" type="ORF">JP32_03890</name>
</gene>
<dbReference type="InterPro" id="IPR002645">
    <property type="entry name" value="STAS_dom"/>
</dbReference>
<comment type="caution">
    <text evidence="2">The sequence shown here is derived from an EMBL/GenBank/DDBJ whole genome shotgun (WGS) entry which is preliminary data.</text>
</comment>
<evidence type="ECO:0000313" key="3">
    <source>
        <dbReference type="Proteomes" id="UP000030526"/>
    </source>
</evidence>
<dbReference type="PROSITE" id="PS50801">
    <property type="entry name" value="STAS"/>
    <property type="match status" value="1"/>
</dbReference>
<dbReference type="Gene3D" id="3.30.750.24">
    <property type="entry name" value="STAS domain"/>
    <property type="match status" value="1"/>
</dbReference>
<dbReference type="EMBL" id="JPXS01000017">
    <property type="protein sequence ID" value="KGQ32854.1"/>
    <property type="molecule type" value="Genomic_DNA"/>
</dbReference>
<name>A0A0A2Y5X7_9PAST</name>
<dbReference type="InterPro" id="IPR036513">
    <property type="entry name" value="STAS_dom_sf"/>
</dbReference>
<organism evidence="2 3">
    <name type="scientific">Gallibacterium anatis</name>
    <dbReference type="NCBI Taxonomy" id="750"/>
    <lineage>
        <taxon>Bacteria</taxon>
        <taxon>Pseudomonadati</taxon>
        <taxon>Pseudomonadota</taxon>
        <taxon>Gammaproteobacteria</taxon>
        <taxon>Pasteurellales</taxon>
        <taxon>Pasteurellaceae</taxon>
        <taxon>Gallibacterium</taxon>
    </lineage>
</organism>
<evidence type="ECO:0000313" key="2">
    <source>
        <dbReference type="EMBL" id="KGQ32854.1"/>
    </source>
</evidence>
<dbReference type="AlphaFoldDB" id="A0A0A2Y5X7"/>
<feature type="domain" description="STAS" evidence="1">
    <location>
        <begin position="6"/>
        <end position="75"/>
    </location>
</feature>
<dbReference type="RefSeq" id="WP_039083676.1">
    <property type="nucleotide sequence ID" value="NZ_JPXS01000017.1"/>
</dbReference>
<reference evidence="2 3" key="1">
    <citation type="submission" date="2014-08" db="EMBL/GenBank/DDBJ databases">
        <title>Chaperone-usher fimbriae in a diverse selection of Gallibacterium genomes.</title>
        <authorList>
            <person name="Kudirkiene E."/>
            <person name="Bager R.J."/>
            <person name="Johnson T.J."/>
            <person name="Bojesen A.M."/>
        </authorList>
    </citation>
    <scope>NUCLEOTIDE SEQUENCE [LARGE SCALE GENOMIC DNA]</scope>
    <source>
        <strain evidence="2 3">20558/3kl.</strain>
    </source>
</reference>
<sequence>MSDDNLIWQLEQFEQQAVVTLNGILNRETVPQLWQQRQQFSLKANADLQSCQQLVWDLQQISHIDSAGFALLTELLLLNPAEKVRLINLPEQCKNLAALFSLDQWLHHYLINK</sequence>
<dbReference type="SUPFAM" id="SSF52091">
    <property type="entry name" value="SpoIIaa-like"/>
    <property type="match status" value="1"/>
</dbReference>
<proteinExistence type="predicted"/>
<accession>A0A0A2Y5X7</accession>
<dbReference type="Proteomes" id="UP000030526">
    <property type="component" value="Unassembled WGS sequence"/>
</dbReference>
<protein>
    <submittedName>
        <fullName evidence="2">Anti-anti-sigma factor</fullName>
    </submittedName>
</protein>
<evidence type="ECO:0000259" key="1">
    <source>
        <dbReference type="PROSITE" id="PS50801"/>
    </source>
</evidence>